<dbReference type="Gene3D" id="1.20.58.80">
    <property type="entry name" value="Phosphotransferase system, lactose/cellobiose-type IIA subunit"/>
    <property type="match status" value="1"/>
</dbReference>
<evidence type="ECO:0000256" key="2">
    <source>
        <dbReference type="SAM" id="MobiDB-lite"/>
    </source>
</evidence>
<name>A0AAN6PJ49_9PEZI</name>
<evidence type="ECO:0000313" key="4">
    <source>
        <dbReference type="Proteomes" id="UP001303115"/>
    </source>
</evidence>
<dbReference type="PANTHER" id="PTHR40130:SF1">
    <property type="entry name" value="SPINDLE POLE BODY-ASSOCIATED PROTEIN CUT12 DOMAIN-CONTAINING PROTEIN"/>
    <property type="match status" value="1"/>
</dbReference>
<feature type="compositionally biased region" description="Basic and acidic residues" evidence="2">
    <location>
        <begin position="170"/>
        <end position="184"/>
    </location>
</feature>
<feature type="region of interest" description="Disordered" evidence="2">
    <location>
        <begin position="248"/>
        <end position="284"/>
    </location>
</feature>
<evidence type="ECO:0000256" key="1">
    <source>
        <dbReference type="SAM" id="Coils"/>
    </source>
</evidence>
<feature type="compositionally biased region" description="Basic and acidic residues" evidence="2">
    <location>
        <begin position="93"/>
        <end position="108"/>
    </location>
</feature>
<keyword evidence="4" id="KW-1185">Reference proteome</keyword>
<feature type="region of interest" description="Disordered" evidence="2">
    <location>
        <begin position="327"/>
        <end position="391"/>
    </location>
</feature>
<feature type="compositionally biased region" description="Acidic residues" evidence="2">
    <location>
        <begin position="83"/>
        <end position="92"/>
    </location>
</feature>
<protein>
    <submittedName>
        <fullName evidence="3">Uncharacterized protein</fullName>
    </submittedName>
</protein>
<proteinExistence type="predicted"/>
<feature type="coiled-coil region" evidence="1">
    <location>
        <begin position="396"/>
        <end position="423"/>
    </location>
</feature>
<feature type="compositionally biased region" description="Polar residues" evidence="2">
    <location>
        <begin position="153"/>
        <end position="164"/>
    </location>
</feature>
<feature type="compositionally biased region" description="Pro residues" evidence="2">
    <location>
        <begin position="252"/>
        <end position="262"/>
    </location>
</feature>
<evidence type="ECO:0000313" key="3">
    <source>
        <dbReference type="EMBL" id="KAK4041949.1"/>
    </source>
</evidence>
<gene>
    <name evidence="3" type="ORF">C8A01DRAFT_34060</name>
</gene>
<dbReference type="EMBL" id="MU854349">
    <property type="protein sequence ID" value="KAK4041949.1"/>
    <property type="molecule type" value="Genomic_DNA"/>
</dbReference>
<organism evidence="3 4">
    <name type="scientific">Parachaetomium inaequale</name>
    <dbReference type="NCBI Taxonomy" id="2588326"/>
    <lineage>
        <taxon>Eukaryota</taxon>
        <taxon>Fungi</taxon>
        <taxon>Dikarya</taxon>
        <taxon>Ascomycota</taxon>
        <taxon>Pezizomycotina</taxon>
        <taxon>Sordariomycetes</taxon>
        <taxon>Sordariomycetidae</taxon>
        <taxon>Sordariales</taxon>
        <taxon>Chaetomiaceae</taxon>
        <taxon>Parachaetomium</taxon>
    </lineage>
</organism>
<dbReference type="AlphaFoldDB" id="A0AAN6PJ49"/>
<dbReference type="Proteomes" id="UP001303115">
    <property type="component" value="Unassembled WGS sequence"/>
</dbReference>
<feature type="coiled-coil region" evidence="1">
    <location>
        <begin position="459"/>
        <end position="500"/>
    </location>
</feature>
<dbReference type="PANTHER" id="PTHR40130">
    <property type="entry name" value="EXPRESSED PROTEIN"/>
    <property type="match status" value="1"/>
</dbReference>
<accession>A0AAN6PJ49</accession>
<reference evidence="4" key="1">
    <citation type="journal article" date="2023" name="Mol. Phylogenet. Evol.">
        <title>Genome-scale phylogeny and comparative genomics of the fungal order Sordariales.</title>
        <authorList>
            <person name="Hensen N."/>
            <person name="Bonometti L."/>
            <person name="Westerberg I."/>
            <person name="Brannstrom I.O."/>
            <person name="Guillou S."/>
            <person name="Cros-Aarteil S."/>
            <person name="Calhoun S."/>
            <person name="Haridas S."/>
            <person name="Kuo A."/>
            <person name="Mondo S."/>
            <person name="Pangilinan J."/>
            <person name="Riley R."/>
            <person name="LaButti K."/>
            <person name="Andreopoulos B."/>
            <person name="Lipzen A."/>
            <person name="Chen C."/>
            <person name="Yan M."/>
            <person name="Daum C."/>
            <person name="Ng V."/>
            <person name="Clum A."/>
            <person name="Steindorff A."/>
            <person name="Ohm R.A."/>
            <person name="Martin F."/>
            <person name="Silar P."/>
            <person name="Natvig D.O."/>
            <person name="Lalanne C."/>
            <person name="Gautier V."/>
            <person name="Ament-Velasquez S.L."/>
            <person name="Kruys A."/>
            <person name="Hutchinson M.I."/>
            <person name="Powell A.J."/>
            <person name="Barry K."/>
            <person name="Miller A.N."/>
            <person name="Grigoriev I.V."/>
            <person name="Debuchy R."/>
            <person name="Gladieux P."/>
            <person name="Hiltunen Thoren M."/>
            <person name="Johannesson H."/>
        </authorList>
    </citation>
    <scope>NUCLEOTIDE SEQUENCE [LARGE SCALE GENOMIC DNA]</scope>
    <source>
        <strain evidence="4">CBS 284.82</strain>
    </source>
</reference>
<dbReference type="SUPFAM" id="SSF140361">
    <property type="entry name" value="MIT domain-like"/>
    <property type="match status" value="1"/>
</dbReference>
<feature type="compositionally biased region" description="Acidic residues" evidence="2">
    <location>
        <begin position="341"/>
        <end position="356"/>
    </location>
</feature>
<feature type="region of interest" description="Disordered" evidence="2">
    <location>
        <begin position="70"/>
        <end position="136"/>
    </location>
</feature>
<comment type="caution">
    <text evidence="3">The sequence shown here is derived from an EMBL/GenBank/DDBJ whole genome shotgun (WGS) entry which is preliminary data.</text>
</comment>
<feature type="region of interest" description="Disordered" evidence="2">
    <location>
        <begin position="152"/>
        <end position="223"/>
    </location>
</feature>
<feature type="region of interest" description="Disordered" evidence="2">
    <location>
        <begin position="440"/>
        <end position="459"/>
    </location>
</feature>
<keyword evidence="1" id="KW-0175">Coiled coil</keyword>
<sequence length="525" mass="57240">MESSPLIKAHDHARAAAIATQTADTTVAITEHAHAAGEFANASKTTSSHEALRTLRLLEQHHKRLSELLKLPVGPPSQASADDIPEEDEKEGQDEHDAKAAAPRREPLPTKQKPSAKPPPTLSSQRYPGRNLSSSIASNLASARGIRARYSIQPLTPSVSNDQAPGSLEVHPRREGSTKSRTPDQLEQAQKPSWIPPVIEEDTAGEPAKGPNSPTPSDDGFSRFYSTFGSLINRLSAPLAFTGLPLISEEAPPAPVPPPAEPPQRKARHKHSTTSAAEPDLSKIYSRATLRSLARDGNGAADSFYVVPTSGHTASYASILNHENKEKRRMAASFHRSSVVDDNDNNDDDNEDEDDFVDARESQQAPTPASPTLRKRVGGGGGGRSSRSEKELRNVVEELHVENASLKDVLDKLSKRLHAFELNSQSSHLALAQSLRLQRPGEPMSSSTVGVAAGAGPGEDALRRRNRELEEQMGEMVKRMESLEQDHLKLQVTLEKYRDRWEKLKAGAKARREAQDLAHEGESRR</sequence>